<organism evidence="5 6">
    <name type="scientific">Olea europaea subsp. europaea</name>
    <dbReference type="NCBI Taxonomy" id="158383"/>
    <lineage>
        <taxon>Eukaryota</taxon>
        <taxon>Viridiplantae</taxon>
        <taxon>Streptophyta</taxon>
        <taxon>Embryophyta</taxon>
        <taxon>Tracheophyta</taxon>
        <taxon>Spermatophyta</taxon>
        <taxon>Magnoliopsida</taxon>
        <taxon>eudicotyledons</taxon>
        <taxon>Gunneridae</taxon>
        <taxon>Pentapetalae</taxon>
        <taxon>asterids</taxon>
        <taxon>lamiids</taxon>
        <taxon>Lamiales</taxon>
        <taxon>Oleaceae</taxon>
        <taxon>Oleeae</taxon>
        <taxon>Olea</taxon>
    </lineage>
</organism>
<feature type="signal peptide" evidence="3">
    <location>
        <begin position="1"/>
        <end position="21"/>
    </location>
</feature>
<name>A0A8S0PGA1_OLEEU</name>
<dbReference type="FunFam" id="2.30.180.10:FF:000046">
    <property type="entry name" value="Fasciclin-like arabinogalactan family protein"/>
    <property type="match status" value="1"/>
</dbReference>
<keyword evidence="2" id="KW-0472">Membrane</keyword>
<evidence type="ECO:0000256" key="1">
    <source>
        <dbReference type="ARBA" id="ARBA00007843"/>
    </source>
</evidence>
<dbReference type="InterPro" id="IPR052806">
    <property type="entry name" value="Fasciclin-like_AGP"/>
</dbReference>
<sequence length="273" mass="29607">MANCFFLCLVLVLTIMGATTGVHLVSAANPPPPSPFPSSTPLPHQRFPPTTYLPTSPPPPLQLAEIKKQQLNNIIDALIGAGDFSGWINFLSNTNPSSLSFTATFFVPSNDAISQFPTATASGMNFDPFIVPYHIVPQRLSFSDLQRFSILTRLPTLFSSKYIVITNNSRFNFTVDDSLVTHPDILVNAAFSVHGIKNVLDYNVYGGNDNGLFSPPPPPPDNTTAPILVPPPPNDTKPAGETILDVNFGVACFCDVFVIIFWVGFAVFASKIH</sequence>
<comment type="caution">
    <text evidence="5">The sequence shown here is derived from an EMBL/GenBank/DDBJ whole genome shotgun (WGS) entry which is preliminary data.</text>
</comment>
<dbReference type="OrthoDB" id="2015130at2759"/>
<keyword evidence="3" id="KW-0732">Signal</keyword>
<dbReference type="SUPFAM" id="SSF82153">
    <property type="entry name" value="FAS1 domain"/>
    <property type="match status" value="1"/>
</dbReference>
<feature type="transmembrane region" description="Helical" evidence="2">
    <location>
        <begin position="248"/>
        <end position="269"/>
    </location>
</feature>
<keyword evidence="2" id="KW-0812">Transmembrane</keyword>
<dbReference type="Gramene" id="OE9A105495T1">
    <property type="protein sequence ID" value="OE9A105495C1"/>
    <property type="gene ID" value="OE9A105495"/>
</dbReference>
<keyword evidence="2" id="KW-1133">Transmembrane helix</keyword>
<dbReference type="EMBL" id="CACTIH010000075">
    <property type="protein sequence ID" value="CAA2950187.1"/>
    <property type="molecule type" value="Genomic_DNA"/>
</dbReference>
<gene>
    <name evidence="5" type="ORF">OLEA9_A105495</name>
</gene>
<evidence type="ECO:0000259" key="4">
    <source>
        <dbReference type="PROSITE" id="PS50213"/>
    </source>
</evidence>
<evidence type="ECO:0000256" key="2">
    <source>
        <dbReference type="SAM" id="Phobius"/>
    </source>
</evidence>
<dbReference type="InterPro" id="IPR036378">
    <property type="entry name" value="FAS1_dom_sf"/>
</dbReference>
<dbReference type="PANTHER" id="PTHR33985:SF5">
    <property type="entry name" value="FASCICLIN-LIKE ARABINOGALACTAN FAMILY PROTEIN"/>
    <property type="match status" value="1"/>
</dbReference>
<dbReference type="AlphaFoldDB" id="A0A8S0PGA1"/>
<feature type="chain" id="PRO_5035949790" description="FAS1 domain-containing protein" evidence="3">
    <location>
        <begin position="22"/>
        <end position="273"/>
    </location>
</feature>
<dbReference type="PROSITE" id="PS50213">
    <property type="entry name" value="FAS1"/>
    <property type="match status" value="1"/>
</dbReference>
<reference evidence="5 6" key="1">
    <citation type="submission" date="2019-12" db="EMBL/GenBank/DDBJ databases">
        <authorList>
            <person name="Alioto T."/>
            <person name="Alioto T."/>
            <person name="Gomez Garrido J."/>
        </authorList>
    </citation>
    <scope>NUCLEOTIDE SEQUENCE [LARGE SCALE GENOMIC DNA]</scope>
</reference>
<comment type="similarity">
    <text evidence="1">Belongs to the fasciclin-like AGP family.</text>
</comment>
<dbReference type="Gene3D" id="2.30.180.10">
    <property type="entry name" value="FAS1 domain"/>
    <property type="match status" value="1"/>
</dbReference>
<keyword evidence="6" id="KW-1185">Reference proteome</keyword>
<proteinExistence type="inferred from homology"/>
<dbReference type="SMART" id="SM00554">
    <property type="entry name" value="FAS1"/>
    <property type="match status" value="1"/>
</dbReference>
<accession>A0A8S0PGA1</accession>
<dbReference type="Proteomes" id="UP000594638">
    <property type="component" value="Unassembled WGS sequence"/>
</dbReference>
<evidence type="ECO:0000313" key="6">
    <source>
        <dbReference type="Proteomes" id="UP000594638"/>
    </source>
</evidence>
<feature type="domain" description="FAS1" evidence="4">
    <location>
        <begin position="71"/>
        <end position="200"/>
    </location>
</feature>
<protein>
    <recommendedName>
        <fullName evidence="4">FAS1 domain-containing protein</fullName>
    </recommendedName>
</protein>
<evidence type="ECO:0000313" key="5">
    <source>
        <dbReference type="EMBL" id="CAA2950187.1"/>
    </source>
</evidence>
<evidence type="ECO:0000256" key="3">
    <source>
        <dbReference type="SAM" id="SignalP"/>
    </source>
</evidence>
<dbReference type="PANTHER" id="PTHR33985">
    <property type="entry name" value="OS02G0491300 PROTEIN-RELATED"/>
    <property type="match status" value="1"/>
</dbReference>
<dbReference type="Pfam" id="PF02469">
    <property type="entry name" value="Fasciclin"/>
    <property type="match status" value="1"/>
</dbReference>
<dbReference type="InterPro" id="IPR000782">
    <property type="entry name" value="FAS1_domain"/>
</dbReference>